<dbReference type="Proteomes" id="UP000033774">
    <property type="component" value="Unassembled WGS sequence"/>
</dbReference>
<reference evidence="2 3" key="1">
    <citation type="submission" date="2015-03" db="EMBL/GenBank/DDBJ databases">
        <title>Draft genome sequence of Elstera litoralis.</title>
        <authorList>
            <person name="Rahalkar M.C."/>
            <person name="Dhakephalkar P.K."/>
            <person name="Pore S.D."/>
            <person name="Arora P."/>
            <person name="Kapse N.G."/>
            <person name="Pandit P.S."/>
        </authorList>
    </citation>
    <scope>NUCLEOTIDE SEQUENCE [LARGE SCALE GENOMIC DNA]</scope>
    <source>
        <strain evidence="2 3">Dia-1</strain>
    </source>
</reference>
<sequence>MFLRMLSLPRRPAIFLLAFPLVLGACADKKTAPTPGIFAGLERWLAPPAPAEAPSLPIPASATVEPPRQVETIPARQRLGGSGARGGAPAVQTPTGEIALSFENAEIKDVVAVVLGDTLGFPYSVAPDVQGRISVSSTVPRGRVVQLLGGLIAQQGGALVWSDGAFSGRSPRPCPRGWAGLSSGRRSRAGRPFALFRCAMCRRMD</sequence>
<keyword evidence="1" id="KW-0732">Signal</keyword>
<proteinExistence type="predicted"/>
<organism evidence="2 3">
    <name type="scientific">Elstera litoralis</name>
    <dbReference type="NCBI Taxonomy" id="552518"/>
    <lineage>
        <taxon>Bacteria</taxon>
        <taxon>Pseudomonadati</taxon>
        <taxon>Pseudomonadota</taxon>
        <taxon>Alphaproteobacteria</taxon>
        <taxon>Rhodospirillales</taxon>
        <taxon>Rhodospirillaceae</taxon>
        <taxon>Elstera</taxon>
    </lineage>
</organism>
<dbReference type="AlphaFoldDB" id="A0A0F3IRT0"/>
<dbReference type="PROSITE" id="PS51257">
    <property type="entry name" value="PROKAR_LIPOPROTEIN"/>
    <property type="match status" value="1"/>
</dbReference>
<evidence type="ECO:0000313" key="3">
    <source>
        <dbReference type="Proteomes" id="UP000033774"/>
    </source>
</evidence>
<name>A0A0F3IRT0_9PROT</name>
<feature type="signal peptide" evidence="1">
    <location>
        <begin position="1"/>
        <end position="27"/>
    </location>
</feature>
<feature type="chain" id="PRO_5002462503" description="Secretin/TonB short N-terminal domain-containing protein" evidence="1">
    <location>
        <begin position="28"/>
        <end position="205"/>
    </location>
</feature>
<dbReference type="Gene3D" id="3.55.50.30">
    <property type="match status" value="1"/>
</dbReference>
<dbReference type="EMBL" id="LAJY01000319">
    <property type="protein sequence ID" value="KJV09253.1"/>
    <property type="molecule type" value="Genomic_DNA"/>
</dbReference>
<comment type="caution">
    <text evidence="2">The sequence shown here is derived from an EMBL/GenBank/DDBJ whole genome shotgun (WGS) entry which is preliminary data.</text>
</comment>
<evidence type="ECO:0000313" key="2">
    <source>
        <dbReference type="EMBL" id="KJV09253.1"/>
    </source>
</evidence>
<accession>A0A0F3IRT0</accession>
<evidence type="ECO:0008006" key="4">
    <source>
        <dbReference type="Google" id="ProtNLM"/>
    </source>
</evidence>
<keyword evidence="3" id="KW-1185">Reference proteome</keyword>
<evidence type="ECO:0000256" key="1">
    <source>
        <dbReference type="SAM" id="SignalP"/>
    </source>
</evidence>
<protein>
    <recommendedName>
        <fullName evidence="4">Secretin/TonB short N-terminal domain-containing protein</fullName>
    </recommendedName>
</protein>
<gene>
    <name evidence="2" type="ORF">VZ95_12610</name>
</gene>